<evidence type="ECO:0000313" key="1">
    <source>
        <dbReference type="EMBL" id="CAK1597634.1"/>
    </source>
</evidence>
<dbReference type="EMBL" id="CAVLGL010000095">
    <property type="protein sequence ID" value="CAK1597634.1"/>
    <property type="molecule type" value="Genomic_DNA"/>
</dbReference>
<name>A0AAV1LTY3_9NEOP</name>
<proteinExistence type="predicted"/>
<protein>
    <submittedName>
        <fullName evidence="1">Uncharacterized protein</fullName>
    </submittedName>
</protein>
<reference evidence="1 2" key="1">
    <citation type="submission" date="2023-11" db="EMBL/GenBank/DDBJ databases">
        <authorList>
            <person name="Hedman E."/>
            <person name="Englund M."/>
            <person name="Stromberg M."/>
            <person name="Nyberg Akerstrom W."/>
            <person name="Nylinder S."/>
            <person name="Jareborg N."/>
            <person name="Kallberg Y."/>
            <person name="Kronander E."/>
        </authorList>
    </citation>
    <scope>NUCLEOTIDE SEQUENCE [LARGE SCALE GENOMIC DNA]</scope>
</reference>
<comment type="caution">
    <text evidence="1">The sequence shown here is derived from an EMBL/GenBank/DDBJ whole genome shotgun (WGS) entry which is preliminary data.</text>
</comment>
<keyword evidence="2" id="KW-1185">Reference proteome</keyword>
<gene>
    <name evidence="1" type="ORF">PARMNEM_LOCUS16799</name>
</gene>
<sequence>MEQEVVQQFDMQPPSASITLDGFTHTTQTSAHCFVPACSNIERNRVPEYLRKIILKTQKIFVTLEKILLIPNPTRNDLINRNLLLPEGLFGNKEARVPIIICDGTYIYISSKIIQLHVSKTYL</sequence>
<accession>A0AAV1LTY3</accession>
<organism evidence="1 2">
    <name type="scientific">Parnassius mnemosyne</name>
    <name type="common">clouded apollo</name>
    <dbReference type="NCBI Taxonomy" id="213953"/>
    <lineage>
        <taxon>Eukaryota</taxon>
        <taxon>Metazoa</taxon>
        <taxon>Ecdysozoa</taxon>
        <taxon>Arthropoda</taxon>
        <taxon>Hexapoda</taxon>
        <taxon>Insecta</taxon>
        <taxon>Pterygota</taxon>
        <taxon>Neoptera</taxon>
        <taxon>Endopterygota</taxon>
        <taxon>Lepidoptera</taxon>
        <taxon>Glossata</taxon>
        <taxon>Ditrysia</taxon>
        <taxon>Papilionoidea</taxon>
        <taxon>Papilionidae</taxon>
        <taxon>Parnassiinae</taxon>
        <taxon>Parnassini</taxon>
        <taxon>Parnassius</taxon>
        <taxon>Driopa</taxon>
    </lineage>
</organism>
<dbReference type="Proteomes" id="UP001314205">
    <property type="component" value="Unassembled WGS sequence"/>
</dbReference>
<dbReference type="AlphaFoldDB" id="A0AAV1LTY3"/>
<evidence type="ECO:0000313" key="2">
    <source>
        <dbReference type="Proteomes" id="UP001314205"/>
    </source>
</evidence>